<feature type="transmembrane region" description="Helical" evidence="6">
    <location>
        <begin position="68"/>
        <end position="88"/>
    </location>
</feature>
<feature type="transmembrane region" description="Helical" evidence="6">
    <location>
        <begin position="396"/>
        <end position="418"/>
    </location>
</feature>
<dbReference type="GO" id="GO:0012505">
    <property type="term" value="C:endomembrane system"/>
    <property type="evidence" value="ECO:0007669"/>
    <property type="project" value="UniProtKB-SubCell"/>
</dbReference>
<feature type="domain" description="Major facilitator superfamily (MFS) profile" evidence="7">
    <location>
        <begin position="34"/>
        <end position="520"/>
    </location>
</feature>
<evidence type="ECO:0000259" key="7">
    <source>
        <dbReference type="PROSITE" id="PS50850"/>
    </source>
</evidence>
<keyword evidence="3 6" id="KW-0812">Transmembrane</keyword>
<evidence type="ECO:0000256" key="2">
    <source>
        <dbReference type="ARBA" id="ARBA00022448"/>
    </source>
</evidence>
<evidence type="ECO:0000313" key="8">
    <source>
        <dbReference type="EMBL" id="WFD36004.1"/>
    </source>
</evidence>
<evidence type="ECO:0000256" key="5">
    <source>
        <dbReference type="ARBA" id="ARBA00023136"/>
    </source>
</evidence>
<dbReference type="SUPFAM" id="SSF103473">
    <property type="entry name" value="MFS general substrate transporter"/>
    <property type="match status" value="1"/>
</dbReference>
<evidence type="ECO:0000256" key="3">
    <source>
        <dbReference type="ARBA" id="ARBA00022692"/>
    </source>
</evidence>
<evidence type="ECO:0000313" key="9">
    <source>
        <dbReference type="Proteomes" id="UP001219933"/>
    </source>
</evidence>
<dbReference type="GO" id="GO:0005886">
    <property type="term" value="C:plasma membrane"/>
    <property type="evidence" value="ECO:0007669"/>
    <property type="project" value="TreeGrafter"/>
</dbReference>
<accession>A0AAF0EWU7</accession>
<feature type="transmembrane region" description="Helical" evidence="6">
    <location>
        <begin position="259"/>
        <end position="277"/>
    </location>
</feature>
<comment type="subcellular location">
    <subcellularLocation>
        <location evidence="1">Endomembrane system</location>
        <topology evidence="1">Multi-pass membrane protein</topology>
    </subcellularLocation>
</comment>
<dbReference type="AlphaFoldDB" id="A0AAF0EWU7"/>
<feature type="transmembrane region" description="Helical" evidence="6">
    <location>
        <begin position="189"/>
        <end position="207"/>
    </location>
</feature>
<dbReference type="EMBL" id="CP119880">
    <property type="protein sequence ID" value="WFD36004.1"/>
    <property type="molecule type" value="Genomic_DNA"/>
</dbReference>
<dbReference type="PANTHER" id="PTHR23501">
    <property type="entry name" value="MAJOR FACILITATOR SUPERFAMILY"/>
    <property type="match status" value="1"/>
</dbReference>
<gene>
    <name evidence="8" type="ORF">MCUN1_002875</name>
</gene>
<dbReference type="Pfam" id="PF07690">
    <property type="entry name" value="MFS_1"/>
    <property type="match status" value="1"/>
</dbReference>
<evidence type="ECO:0000256" key="6">
    <source>
        <dbReference type="SAM" id="Phobius"/>
    </source>
</evidence>
<evidence type="ECO:0000256" key="1">
    <source>
        <dbReference type="ARBA" id="ARBA00004127"/>
    </source>
</evidence>
<dbReference type="PROSITE" id="PS50850">
    <property type="entry name" value="MFS"/>
    <property type="match status" value="1"/>
</dbReference>
<dbReference type="Gene3D" id="1.20.1720.10">
    <property type="entry name" value="Multidrug resistance protein D"/>
    <property type="match status" value="1"/>
</dbReference>
<dbReference type="InterPro" id="IPR020846">
    <property type="entry name" value="MFS_dom"/>
</dbReference>
<proteinExistence type="predicted"/>
<feature type="transmembrane region" description="Helical" evidence="6">
    <location>
        <begin position="361"/>
        <end position="384"/>
    </location>
</feature>
<organism evidence="8 9">
    <name type="scientific">Malassezia cuniculi</name>
    <dbReference type="NCBI Taxonomy" id="948313"/>
    <lineage>
        <taxon>Eukaryota</taxon>
        <taxon>Fungi</taxon>
        <taxon>Dikarya</taxon>
        <taxon>Basidiomycota</taxon>
        <taxon>Ustilaginomycotina</taxon>
        <taxon>Malasseziomycetes</taxon>
        <taxon>Malasseziales</taxon>
        <taxon>Malasseziaceae</taxon>
        <taxon>Malassezia</taxon>
    </lineage>
</organism>
<feature type="transmembrane region" description="Helical" evidence="6">
    <location>
        <begin position="227"/>
        <end position="247"/>
    </location>
</feature>
<feature type="transmembrane region" description="Helical" evidence="6">
    <location>
        <begin position="30"/>
        <end position="56"/>
    </location>
</feature>
<evidence type="ECO:0000256" key="4">
    <source>
        <dbReference type="ARBA" id="ARBA00022989"/>
    </source>
</evidence>
<dbReference type="Proteomes" id="UP001219933">
    <property type="component" value="Chromosome 4"/>
</dbReference>
<dbReference type="Gene3D" id="1.20.1250.20">
    <property type="entry name" value="MFS general substrate transporter like domains"/>
    <property type="match status" value="1"/>
</dbReference>
<keyword evidence="9" id="KW-1185">Reference proteome</keyword>
<feature type="transmembrane region" description="Helical" evidence="6">
    <location>
        <begin position="100"/>
        <end position="120"/>
    </location>
</feature>
<feature type="transmembrane region" description="Helical" evidence="6">
    <location>
        <begin position="298"/>
        <end position="317"/>
    </location>
</feature>
<keyword evidence="5 6" id="KW-0472">Membrane</keyword>
<dbReference type="InterPro" id="IPR036259">
    <property type="entry name" value="MFS_trans_sf"/>
</dbReference>
<dbReference type="GO" id="GO:0015174">
    <property type="term" value="F:basic amino acid transmembrane transporter activity"/>
    <property type="evidence" value="ECO:0007669"/>
    <property type="project" value="TreeGrafter"/>
</dbReference>
<reference evidence="8" key="1">
    <citation type="submission" date="2023-03" db="EMBL/GenBank/DDBJ databases">
        <title>Mating type loci evolution in Malassezia.</title>
        <authorList>
            <person name="Coelho M.A."/>
        </authorList>
    </citation>
    <scope>NUCLEOTIDE SEQUENCE</scope>
    <source>
        <strain evidence="8">CBS 11721</strain>
    </source>
</reference>
<feature type="transmembrane region" description="Helical" evidence="6">
    <location>
        <begin position="430"/>
        <end position="452"/>
    </location>
</feature>
<dbReference type="GO" id="GO:0000329">
    <property type="term" value="C:fungal-type vacuole membrane"/>
    <property type="evidence" value="ECO:0007669"/>
    <property type="project" value="TreeGrafter"/>
</dbReference>
<feature type="transmembrane region" description="Helical" evidence="6">
    <location>
        <begin position="157"/>
        <end position="177"/>
    </location>
</feature>
<feature type="transmembrane region" description="Helical" evidence="6">
    <location>
        <begin position="494"/>
        <end position="519"/>
    </location>
</feature>
<name>A0AAF0EWU7_9BASI</name>
<sequence>MTAADTEHTPLVRRAANSHAHTSEMPPMRVLMPVCAALWTMTFTASLDGTIAAMLLGSISASFNSSEQAAWIGSIYLLAVCCVSPLYGRLGDIIGRKRSFIAAEVLFLVGTIWCACARSMAEFLAARLVTGLGGGGLSTIASVILSHMIPLKNRGVFQGLTNIVFGLGTGTGAPLGGWINDAVGWRGAFYIQVPVLIIAVALTVACIDADEPDESGTPLHVRLARNVDFGGIALFITMLLSALYAIAHIGEGNWFADPWMALSTVLAVVALVAFYLWEARVASMPVMLVDILHERTGGSVCWNNFFLSFAAFAYSYQFPLFFQTVGGLSPAVIGTRMIPSSVLLSTGSVLAGVYMQRTGRYYHYTVTCAAAAVMSMVPTLFFGANPPLVMPFVYNMVLSFSQAGVLTCTLIALINCVSREHVGVSTGMSYLFRTTGQVLGVSLTGEIMQFTLSNALKKRVTGPDAQQIIDAVRHKSTIVHTLPEPLRTLVVESYAIALHYVFLIVILSYFFSFAAATLIRDVPLATNQTDKRIREAINEEGETHVENYTTTQRAS</sequence>
<keyword evidence="4 6" id="KW-1133">Transmembrane helix</keyword>
<dbReference type="InterPro" id="IPR011701">
    <property type="entry name" value="MFS"/>
</dbReference>
<feature type="transmembrane region" description="Helical" evidence="6">
    <location>
        <begin position="337"/>
        <end position="354"/>
    </location>
</feature>
<dbReference type="PANTHER" id="PTHR23501:SF191">
    <property type="entry name" value="VACUOLAR BASIC AMINO ACID TRANSPORTER 4"/>
    <property type="match status" value="1"/>
</dbReference>
<feature type="transmembrane region" description="Helical" evidence="6">
    <location>
        <begin position="126"/>
        <end position="145"/>
    </location>
</feature>
<keyword evidence="2" id="KW-0813">Transport</keyword>
<protein>
    <recommendedName>
        <fullName evidence="7">Major facilitator superfamily (MFS) profile domain-containing protein</fullName>
    </recommendedName>
</protein>